<feature type="compositionally biased region" description="Low complexity" evidence="9">
    <location>
        <begin position="544"/>
        <end position="558"/>
    </location>
</feature>
<keyword evidence="6 8" id="KW-0424">Laminin EGF-like domain</keyword>
<feature type="domain" description="C-type lectin" evidence="12">
    <location>
        <begin position="623"/>
        <end position="744"/>
    </location>
</feature>
<dbReference type="SUPFAM" id="SSF57424">
    <property type="entry name" value="LDL receptor-like module"/>
    <property type="match status" value="1"/>
</dbReference>
<dbReference type="FunFam" id="2.10.25.10:FF:000188">
    <property type="entry name" value="Laminin subunit gamma 2"/>
    <property type="match status" value="1"/>
</dbReference>
<dbReference type="InterPro" id="IPR018378">
    <property type="entry name" value="C-type_lectin_CS"/>
</dbReference>
<feature type="compositionally biased region" description="Low complexity" evidence="9">
    <location>
        <begin position="519"/>
        <end position="533"/>
    </location>
</feature>
<evidence type="ECO:0000256" key="1">
    <source>
        <dbReference type="ARBA" id="ARBA00022729"/>
    </source>
</evidence>
<feature type="compositionally biased region" description="Low complexity" evidence="9">
    <location>
        <begin position="457"/>
        <end position="470"/>
    </location>
</feature>
<dbReference type="InterPro" id="IPR023415">
    <property type="entry name" value="LDLR_class-A_CS"/>
</dbReference>
<organism evidence="14 15">
    <name type="scientific">Branchiostoma floridae</name>
    <name type="common">Florida lancelet</name>
    <name type="synonym">Amphioxus</name>
    <dbReference type="NCBI Taxonomy" id="7739"/>
    <lineage>
        <taxon>Eukaryota</taxon>
        <taxon>Metazoa</taxon>
        <taxon>Chordata</taxon>
        <taxon>Cephalochordata</taxon>
        <taxon>Leptocardii</taxon>
        <taxon>Amphioxiformes</taxon>
        <taxon>Branchiostomatidae</taxon>
        <taxon>Branchiostoma</taxon>
    </lineage>
</organism>
<dbReference type="PROSITE" id="PS50068">
    <property type="entry name" value="LDLRA_2"/>
    <property type="match status" value="1"/>
</dbReference>
<dbReference type="CDD" id="cd00112">
    <property type="entry name" value="LDLa"/>
    <property type="match status" value="1"/>
</dbReference>
<evidence type="ECO:0000256" key="10">
    <source>
        <dbReference type="SAM" id="SignalP"/>
    </source>
</evidence>
<dbReference type="SUPFAM" id="SSF56436">
    <property type="entry name" value="C-type lectin-like"/>
    <property type="match status" value="1"/>
</dbReference>
<dbReference type="InterPro" id="IPR003609">
    <property type="entry name" value="Pan_app"/>
</dbReference>
<dbReference type="PROSITE" id="PS00615">
    <property type="entry name" value="C_TYPE_LECTIN_1"/>
    <property type="match status" value="1"/>
</dbReference>
<dbReference type="Pfam" id="PF00059">
    <property type="entry name" value="Lectin_C"/>
    <property type="match status" value="1"/>
</dbReference>
<evidence type="ECO:0000259" key="12">
    <source>
        <dbReference type="PROSITE" id="PS50041"/>
    </source>
</evidence>
<dbReference type="Proteomes" id="UP000001554">
    <property type="component" value="Chromosome 3"/>
</dbReference>
<dbReference type="PANTHER" id="PTHR22799:SF6">
    <property type="entry name" value="C-TYPE LECTIN DOMAIN FAMILY 4 MEMBER M-LIKE"/>
    <property type="match status" value="1"/>
</dbReference>
<dbReference type="Gene3D" id="3.50.4.10">
    <property type="entry name" value="Hepatocyte Growth Factor"/>
    <property type="match status" value="1"/>
</dbReference>
<feature type="disulfide bond" evidence="7">
    <location>
        <begin position="69"/>
        <end position="84"/>
    </location>
</feature>
<dbReference type="InterPro" id="IPR002172">
    <property type="entry name" value="LDrepeatLR_classA_rpt"/>
</dbReference>
<name>A0A9J7KQX6_BRAFL</name>
<evidence type="ECO:0000256" key="6">
    <source>
        <dbReference type="ARBA" id="ARBA00023292"/>
    </source>
</evidence>
<feature type="compositionally biased region" description="Low complexity" evidence="9">
    <location>
        <begin position="566"/>
        <end position="581"/>
    </location>
</feature>
<dbReference type="Pfam" id="PF00057">
    <property type="entry name" value="Ldl_recept_a"/>
    <property type="match status" value="1"/>
</dbReference>
<reference evidence="15" key="2">
    <citation type="submission" date="2025-08" db="UniProtKB">
        <authorList>
            <consortium name="RefSeq"/>
        </authorList>
    </citation>
    <scope>IDENTIFICATION</scope>
    <source>
        <strain evidence="15">S238N-H82</strain>
        <tissue evidence="15">Testes</tissue>
    </source>
</reference>
<keyword evidence="3" id="KW-0677">Repeat</keyword>
<keyword evidence="1 10" id="KW-0732">Signal</keyword>
<dbReference type="SMART" id="SM00192">
    <property type="entry name" value="LDLa"/>
    <property type="match status" value="1"/>
</dbReference>
<dbReference type="PROSITE" id="PS01209">
    <property type="entry name" value="LDLRA_1"/>
    <property type="match status" value="1"/>
</dbReference>
<dbReference type="RefSeq" id="XP_035668638.1">
    <property type="nucleotide sequence ID" value="XM_035812745.1"/>
</dbReference>
<dbReference type="SMART" id="SM00034">
    <property type="entry name" value="CLECT"/>
    <property type="match status" value="1"/>
</dbReference>
<evidence type="ECO:0000256" key="2">
    <source>
        <dbReference type="ARBA" id="ARBA00022734"/>
    </source>
</evidence>
<dbReference type="InterPro" id="IPR056863">
    <property type="entry name" value="LMN_ATRN_NET-like_EGF"/>
</dbReference>
<dbReference type="AlphaFoldDB" id="A0A9J7KQX6"/>
<gene>
    <name evidence="15" type="primary">LOC118410874</name>
</gene>
<feature type="compositionally biased region" description="Low complexity" evidence="9">
    <location>
        <begin position="478"/>
        <end position="491"/>
    </location>
</feature>
<evidence type="ECO:0000256" key="7">
    <source>
        <dbReference type="PROSITE-ProRule" id="PRU00124"/>
    </source>
</evidence>
<dbReference type="InterPro" id="IPR036055">
    <property type="entry name" value="LDL_receptor-like_sf"/>
</dbReference>
<dbReference type="Gene3D" id="2.10.25.10">
    <property type="entry name" value="Laminin"/>
    <property type="match status" value="1"/>
</dbReference>
<dbReference type="InterPro" id="IPR001304">
    <property type="entry name" value="C-type_lectin-like"/>
</dbReference>
<feature type="compositionally biased region" description="Low complexity" evidence="9">
    <location>
        <begin position="412"/>
        <end position="426"/>
    </location>
</feature>
<feature type="signal peptide" evidence="10">
    <location>
        <begin position="1"/>
        <end position="21"/>
    </location>
</feature>
<feature type="domain" description="Laminin EGF-like" evidence="11">
    <location>
        <begin position="753"/>
        <end position="801"/>
    </location>
</feature>
<dbReference type="KEGG" id="bfo:118410874"/>
<dbReference type="GO" id="GO:0030246">
    <property type="term" value="F:carbohydrate binding"/>
    <property type="evidence" value="ECO:0007669"/>
    <property type="project" value="UniProtKB-KW"/>
</dbReference>
<dbReference type="PROSITE" id="PS01248">
    <property type="entry name" value="EGF_LAM_1"/>
    <property type="match status" value="1"/>
</dbReference>
<evidence type="ECO:0000256" key="4">
    <source>
        <dbReference type="ARBA" id="ARBA00023157"/>
    </source>
</evidence>
<evidence type="ECO:0000256" key="8">
    <source>
        <dbReference type="PROSITE-ProRule" id="PRU00460"/>
    </source>
</evidence>
<dbReference type="InterPro" id="IPR016186">
    <property type="entry name" value="C-type_lectin-like/link_sf"/>
</dbReference>
<feature type="disulfide bond" evidence="8">
    <location>
        <begin position="771"/>
        <end position="780"/>
    </location>
</feature>
<accession>A0A9J7KQX6</accession>
<reference evidence="14" key="1">
    <citation type="journal article" date="2020" name="Nat. Ecol. Evol.">
        <title>Deeply conserved synteny resolves early events in vertebrate evolution.</title>
        <authorList>
            <person name="Simakov O."/>
            <person name="Marletaz F."/>
            <person name="Yue J.X."/>
            <person name="O'Connell B."/>
            <person name="Jenkins J."/>
            <person name="Brandt A."/>
            <person name="Calef R."/>
            <person name="Tung C.H."/>
            <person name="Huang T.K."/>
            <person name="Schmutz J."/>
            <person name="Satoh N."/>
            <person name="Yu J.K."/>
            <person name="Putnam N.H."/>
            <person name="Green R.E."/>
            <person name="Rokhsar D.S."/>
        </authorList>
    </citation>
    <scope>NUCLEOTIDE SEQUENCE [LARGE SCALE GENOMIC DNA]</scope>
    <source>
        <strain evidence="14">S238N-H82</strain>
    </source>
</reference>
<keyword evidence="14" id="KW-1185">Reference proteome</keyword>
<evidence type="ECO:0000259" key="11">
    <source>
        <dbReference type="PROSITE" id="PS50027"/>
    </source>
</evidence>
<dbReference type="Pfam" id="PF24973">
    <property type="entry name" value="EGF_LMN_ATRN"/>
    <property type="match status" value="1"/>
</dbReference>
<evidence type="ECO:0000313" key="14">
    <source>
        <dbReference type="Proteomes" id="UP000001554"/>
    </source>
</evidence>
<feature type="region of interest" description="Disordered" evidence="9">
    <location>
        <begin position="246"/>
        <end position="267"/>
    </location>
</feature>
<feature type="compositionally biased region" description="Low complexity" evidence="9">
    <location>
        <begin position="303"/>
        <end position="402"/>
    </location>
</feature>
<dbReference type="GeneID" id="118410874"/>
<keyword evidence="2" id="KW-0430">Lectin</keyword>
<dbReference type="PROSITE" id="PS50041">
    <property type="entry name" value="C_TYPE_LECTIN_2"/>
    <property type="match status" value="1"/>
</dbReference>
<evidence type="ECO:0000313" key="15">
    <source>
        <dbReference type="RefSeq" id="XP_035668638.1"/>
    </source>
</evidence>
<dbReference type="CDD" id="cd00055">
    <property type="entry name" value="EGF_Lam"/>
    <property type="match status" value="1"/>
</dbReference>
<dbReference type="SUPFAM" id="SSF57414">
    <property type="entry name" value="Hairpin loop containing domain-like"/>
    <property type="match status" value="1"/>
</dbReference>
<proteinExistence type="predicted"/>
<dbReference type="PANTHER" id="PTHR22799">
    <property type="entry name" value="TETRANECTIN-RELATED"/>
    <property type="match status" value="1"/>
</dbReference>
<dbReference type="InterPro" id="IPR051663">
    <property type="entry name" value="CLec_Tetranectin-domain"/>
</dbReference>
<keyword evidence="4 8" id="KW-1015">Disulfide bond</keyword>
<dbReference type="SUPFAM" id="SSF57196">
    <property type="entry name" value="EGF/Laminin"/>
    <property type="match status" value="1"/>
</dbReference>
<dbReference type="OrthoDB" id="10042528at2759"/>
<dbReference type="Gene3D" id="4.10.400.10">
    <property type="entry name" value="Low-density Lipoprotein Receptor"/>
    <property type="match status" value="1"/>
</dbReference>
<protein>
    <submittedName>
        <fullName evidence="15">Glutenin, high molecular weight subunit 12-like isoform X1</fullName>
    </submittedName>
</protein>
<feature type="compositionally biased region" description="Low complexity" evidence="9">
    <location>
        <begin position="285"/>
        <end position="296"/>
    </location>
</feature>
<dbReference type="CDD" id="cd01099">
    <property type="entry name" value="PAN_AP_HGF"/>
    <property type="match status" value="1"/>
</dbReference>
<keyword evidence="5" id="KW-0325">Glycoprotein</keyword>
<feature type="compositionally biased region" description="Low complexity" evidence="9">
    <location>
        <begin position="499"/>
        <end position="512"/>
    </location>
</feature>
<dbReference type="SMART" id="SM00180">
    <property type="entry name" value="EGF_Lam"/>
    <property type="match status" value="1"/>
</dbReference>
<dbReference type="CDD" id="cd00037">
    <property type="entry name" value="CLECT"/>
    <property type="match status" value="1"/>
</dbReference>
<evidence type="ECO:0000256" key="9">
    <source>
        <dbReference type="SAM" id="MobiDB-lite"/>
    </source>
</evidence>
<feature type="compositionally biased region" description="Low complexity" evidence="9">
    <location>
        <begin position="436"/>
        <end position="449"/>
    </location>
</feature>
<evidence type="ECO:0000259" key="13">
    <source>
        <dbReference type="PROSITE" id="PS50948"/>
    </source>
</evidence>
<feature type="region of interest" description="Disordered" evidence="9">
    <location>
        <begin position="280"/>
        <end position="583"/>
    </location>
</feature>
<comment type="caution">
    <text evidence="8">Lacks conserved residue(s) required for the propagation of feature annotation.</text>
</comment>
<dbReference type="InterPro" id="IPR002049">
    <property type="entry name" value="LE_dom"/>
</dbReference>
<dbReference type="SMART" id="SM00473">
    <property type="entry name" value="PAN_AP"/>
    <property type="match status" value="1"/>
</dbReference>
<evidence type="ECO:0000256" key="3">
    <source>
        <dbReference type="ARBA" id="ARBA00022737"/>
    </source>
</evidence>
<dbReference type="PROSITE" id="PS50027">
    <property type="entry name" value="EGF_LAM_2"/>
    <property type="match status" value="1"/>
</dbReference>
<dbReference type="PROSITE" id="PS50948">
    <property type="entry name" value="PAN"/>
    <property type="match status" value="1"/>
</dbReference>
<dbReference type="InterPro" id="IPR016187">
    <property type="entry name" value="CTDL_fold"/>
</dbReference>
<dbReference type="GO" id="GO:0005604">
    <property type="term" value="C:basement membrane"/>
    <property type="evidence" value="ECO:0007669"/>
    <property type="project" value="UniProtKB-ARBA"/>
</dbReference>
<evidence type="ECO:0000256" key="5">
    <source>
        <dbReference type="ARBA" id="ARBA00023180"/>
    </source>
</evidence>
<dbReference type="Gene3D" id="3.10.100.10">
    <property type="entry name" value="Mannose-Binding Protein A, subunit A"/>
    <property type="match status" value="1"/>
</dbReference>
<sequence>MNAKLVLLLVATVATFHFSYCEEKERILNRVRRAPKKQVAVQQIMLRCSWPAQLACSDQSNCILQSQRCDGQYNCRDGSDEANCAPAQQVYAVKQQQAPQVVMAPAPGAQPVKAEQQLQPQTVMMVAPQPGNGEESSAAAEDHIEPYFAHHDQPAMVMIPAESALTGFGQEIGMAIQGHNDASFANVNAEQCAQFCLESTTFFCRSFDHSMDGQCHLSSRNKNMVKGEFQPFAGWSYFERGLSGVSDAPADLPPAEGAPDEGGLEPAPVMAQHQQPQYVMMGASQQQQQKGKGQTQPYSFASQQQQKGNGQAQQYPFASQQQQKGNGQAQQYPFASQQQQKGNGQTQQYPFASQQQQKGNGRTQQYSFTSQQQQKGNGQTQQYSFASQQQQKGKGQTQRGQTVYMPRPPANQQQQKGKGQTQRGQTVYMPRPPANQQQQKGKGQTQRGQYSFPVANQQQQKGKGQTQRGQYSFAAANQQQQKGKGQTQRGQYSFASANQQRQKGKGQTQRGQYTFPVANQQQQKGNGQPQNGQTVYLPRPPANQQQQKGKGQTQRGQTVYMPRPPANQQQQKGNGQPQNGQTVYMPRPSAPMKAQPVVMPAPQNVVVLPQVVNLICPQGFIRHDRICYSFSGSPVNYTTAEGECSELGASLATINNENQHMFLSEYLNVVNPGENHWIGLEDRATENQFMYADSTPLGKFMKWAEGEPNDQGKDEDCVEMFPNGGGYFRWNDESCCRDRHYICQAPPERRITCFCHNHSTVCADDGVCADCQHNTEGDQCEKCKDGYEGFATQGTADSCRPAQQLVAVQVVQPKKPVMTFRMPK</sequence>
<feature type="domain" description="Apple" evidence="13">
    <location>
        <begin position="161"/>
        <end position="242"/>
    </location>
</feature>
<feature type="chain" id="PRO_5039937182" evidence="10">
    <location>
        <begin position="22"/>
        <end position="824"/>
    </location>
</feature>